<evidence type="ECO:0000313" key="3">
    <source>
        <dbReference type="Proteomes" id="UP001623592"/>
    </source>
</evidence>
<organism evidence="2 3">
    <name type="scientific">Clostridium neuense</name>
    <dbReference type="NCBI Taxonomy" id="1728934"/>
    <lineage>
        <taxon>Bacteria</taxon>
        <taxon>Bacillati</taxon>
        <taxon>Bacillota</taxon>
        <taxon>Clostridia</taxon>
        <taxon>Eubacteriales</taxon>
        <taxon>Clostridiaceae</taxon>
        <taxon>Clostridium</taxon>
    </lineage>
</organism>
<keyword evidence="1" id="KW-1133">Transmembrane helix</keyword>
<proteinExistence type="predicted"/>
<feature type="transmembrane region" description="Helical" evidence="1">
    <location>
        <begin position="104"/>
        <end position="121"/>
    </location>
</feature>
<gene>
    <name evidence="2" type="ORF">ACJDT4_16860</name>
</gene>
<dbReference type="InterPro" id="IPR025962">
    <property type="entry name" value="SdpI/YhfL"/>
</dbReference>
<accession>A0ABW8THT1</accession>
<feature type="transmembrane region" description="Helical" evidence="1">
    <location>
        <begin position="153"/>
        <end position="170"/>
    </location>
</feature>
<sequence length="202" mass="22976">MEKETQGFSYLSIVFGTILSIGFFVFMYFNKNLDVSKVSLGVQVAILVFFIISNILLNIIVDKKNYGSEVEVRSFTIFLKWLMPIIYILICGFINTNSKDVTETSIFSIIGALFIILGLVLPKIQFNNAGIGIKFPWILKDKEAWDITHRKSSPFWVMGGIVSIAFGFFPKTLNAVIVYIILFFICILVCPLIISIRAHYYK</sequence>
<evidence type="ECO:0000256" key="1">
    <source>
        <dbReference type="SAM" id="Phobius"/>
    </source>
</evidence>
<evidence type="ECO:0000313" key="2">
    <source>
        <dbReference type="EMBL" id="MFL0252093.1"/>
    </source>
</evidence>
<feature type="transmembrane region" description="Helical" evidence="1">
    <location>
        <begin position="81"/>
        <end position="98"/>
    </location>
</feature>
<feature type="transmembrane region" description="Helical" evidence="1">
    <location>
        <begin position="41"/>
        <end position="61"/>
    </location>
</feature>
<dbReference type="RefSeq" id="WP_406788744.1">
    <property type="nucleotide sequence ID" value="NZ_JBJIAA010000014.1"/>
</dbReference>
<keyword evidence="1" id="KW-0812">Transmembrane</keyword>
<feature type="transmembrane region" description="Helical" evidence="1">
    <location>
        <begin position="176"/>
        <end position="196"/>
    </location>
</feature>
<dbReference type="Pfam" id="PF13630">
    <property type="entry name" value="SdpI"/>
    <property type="match status" value="1"/>
</dbReference>
<comment type="caution">
    <text evidence="2">The sequence shown here is derived from an EMBL/GenBank/DDBJ whole genome shotgun (WGS) entry which is preliminary data.</text>
</comment>
<protein>
    <submittedName>
        <fullName evidence="2">SdpI family protein</fullName>
    </submittedName>
</protein>
<dbReference type="EMBL" id="JBJIAA010000014">
    <property type="protein sequence ID" value="MFL0252093.1"/>
    <property type="molecule type" value="Genomic_DNA"/>
</dbReference>
<feature type="transmembrane region" description="Helical" evidence="1">
    <location>
        <begin position="7"/>
        <end position="29"/>
    </location>
</feature>
<keyword evidence="1" id="KW-0472">Membrane</keyword>
<dbReference type="Proteomes" id="UP001623592">
    <property type="component" value="Unassembled WGS sequence"/>
</dbReference>
<keyword evidence="3" id="KW-1185">Reference proteome</keyword>
<reference evidence="2 3" key="1">
    <citation type="submission" date="2024-11" db="EMBL/GenBank/DDBJ databases">
        <authorList>
            <person name="Heng Y.C."/>
            <person name="Lim A.C.H."/>
            <person name="Lee J.K.Y."/>
            <person name="Kittelmann S."/>
        </authorList>
    </citation>
    <scope>NUCLEOTIDE SEQUENCE [LARGE SCALE GENOMIC DNA]</scope>
    <source>
        <strain evidence="2 3">WILCCON 0114</strain>
    </source>
</reference>
<name>A0ABW8THT1_9CLOT</name>